<dbReference type="WBParaSite" id="nRc.2.0.1.t25161-RA">
    <property type="protein sequence ID" value="nRc.2.0.1.t25161-RA"/>
    <property type="gene ID" value="nRc.2.0.1.g25161"/>
</dbReference>
<dbReference type="Proteomes" id="UP000887565">
    <property type="component" value="Unplaced"/>
</dbReference>
<dbReference type="OMA" id="GRETHAQ"/>
<evidence type="ECO:0000256" key="2">
    <source>
        <dbReference type="ARBA" id="ARBA00009986"/>
    </source>
</evidence>
<dbReference type="SUPFAM" id="SSF53720">
    <property type="entry name" value="ALDH-like"/>
    <property type="match status" value="1"/>
</dbReference>
<dbReference type="InterPro" id="IPR016163">
    <property type="entry name" value="Ald_DH_C"/>
</dbReference>
<organism evidence="7 8">
    <name type="scientific">Romanomermis culicivorax</name>
    <name type="common">Nematode worm</name>
    <dbReference type="NCBI Taxonomy" id="13658"/>
    <lineage>
        <taxon>Eukaryota</taxon>
        <taxon>Metazoa</taxon>
        <taxon>Ecdysozoa</taxon>
        <taxon>Nematoda</taxon>
        <taxon>Enoplea</taxon>
        <taxon>Dorylaimia</taxon>
        <taxon>Mermithida</taxon>
        <taxon>Mermithoidea</taxon>
        <taxon>Mermithidae</taxon>
        <taxon>Romanomermis</taxon>
    </lineage>
</organism>
<dbReference type="FunFam" id="3.40.309.10:FF:000004">
    <property type="entry name" value="Succinate-semialdehyde dehydrogenase I"/>
    <property type="match status" value="1"/>
</dbReference>
<proteinExistence type="inferred from homology"/>
<dbReference type="Pfam" id="PF00171">
    <property type="entry name" value="Aldedh"/>
    <property type="match status" value="1"/>
</dbReference>
<dbReference type="AlphaFoldDB" id="A0A915JF97"/>
<dbReference type="Gene3D" id="3.40.309.10">
    <property type="entry name" value="Aldehyde Dehydrogenase, Chain A, domain 2"/>
    <property type="match status" value="1"/>
</dbReference>
<dbReference type="InterPro" id="IPR029510">
    <property type="entry name" value="Ald_DH_CS_GLU"/>
</dbReference>
<dbReference type="PANTHER" id="PTHR43353">
    <property type="entry name" value="SUCCINATE-SEMIALDEHYDE DEHYDROGENASE, MITOCHONDRIAL"/>
    <property type="match status" value="1"/>
</dbReference>
<protein>
    <submittedName>
        <fullName evidence="8">Aldehyde dehydrogenase domain-containing protein</fullName>
    </submittedName>
</protein>
<feature type="domain" description="Aldehyde dehydrogenase" evidence="6">
    <location>
        <begin position="2"/>
        <end position="250"/>
    </location>
</feature>
<dbReference type="InterPro" id="IPR016161">
    <property type="entry name" value="Ald_DH/histidinol_DH"/>
</dbReference>
<feature type="active site" evidence="4">
    <location>
        <position position="14"/>
    </location>
</feature>
<dbReference type="InterPro" id="IPR050740">
    <property type="entry name" value="Aldehyde_DH_Superfamily"/>
</dbReference>
<keyword evidence="7" id="KW-1185">Reference proteome</keyword>
<comment type="similarity">
    <text evidence="2 5">Belongs to the aldehyde dehydrogenase family.</text>
</comment>
<evidence type="ECO:0000313" key="8">
    <source>
        <dbReference type="WBParaSite" id="nRc.2.0.1.t25161-RA"/>
    </source>
</evidence>
<reference evidence="8" key="1">
    <citation type="submission" date="2022-11" db="UniProtKB">
        <authorList>
            <consortium name="WormBaseParasite"/>
        </authorList>
    </citation>
    <scope>IDENTIFICATION</scope>
</reference>
<keyword evidence="3 5" id="KW-0560">Oxidoreductase</keyword>
<dbReference type="GO" id="GO:0005739">
    <property type="term" value="C:mitochondrion"/>
    <property type="evidence" value="ECO:0007669"/>
    <property type="project" value="TreeGrafter"/>
</dbReference>
<dbReference type="GO" id="GO:0009450">
    <property type="term" value="P:gamma-aminobutyric acid catabolic process"/>
    <property type="evidence" value="ECO:0007669"/>
    <property type="project" value="TreeGrafter"/>
</dbReference>
<evidence type="ECO:0000256" key="4">
    <source>
        <dbReference type="PROSITE-ProRule" id="PRU10007"/>
    </source>
</evidence>
<evidence type="ECO:0000256" key="5">
    <source>
        <dbReference type="RuleBase" id="RU003345"/>
    </source>
</evidence>
<accession>A0A915JF97</accession>
<evidence type="ECO:0000313" key="7">
    <source>
        <dbReference type="Proteomes" id="UP000887565"/>
    </source>
</evidence>
<name>A0A915JF97_ROMCU</name>
<dbReference type="PANTHER" id="PTHR43353:SF5">
    <property type="entry name" value="SUCCINATE-SEMIALDEHYDE DEHYDROGENASE, MITOCHONDRIAL"/>
    <property type="match status" value="1"/>
</dbReference>
<evidence type="ECO:0000259" key="6">
    <source>
        <dbReference type="Pfam" id="PF00171"/>
    </source>
</evidence>
<dbReference type="InterPro" id="IPR015590">
    <property type="entry name" value="Aldehyde_DH_dom"/>
</dbReference>
<evidence type="ECO:0000256" key="1">
    <source>
        <dbReference type="ARBA" id="ARBA00005176"/>
    </source>
</evidence>
<dbReference type="GO" id="GO:0004777">
    <property type="term" value="F:succinate-semialdehyde dehydrogenase (NAD+) activity"/>
    <property type="evidence" value="ECO:0007669"/>
    <property type="project" value="TreeGrafter"/>
</dbReference>
<dbReference type="PROSITE" id="PS00687">
    <property type="entry name" value="ALDEHYDE_DEHYDR_GLU"/>
    <property type="match status" value="1"/>
</dbReference>
<comment type="pathway">
    <text evidence="1">Amino-acid degradation; 4-aminobutanoate degradation.</text>
</comment>
<evidence type="ECO:0000256" key="3">
    <source>
        <dbReference type="ARBA" id="ARBA00023002"/>
    </source>
</evidence>
<sequence>MQLSAGTVKKISMELGGNAPFIVFESADLDKAVHGAFCSKFRASGQTCVSANRFFVQSSIYERFIEKFKQYIQKIIVIGDGLTPNVTLGPLINKRAVDKVHSMLSFGKYSKVDFLINEAKANGARLIIGGTSHKMGENFYEPTLICDVTHDMKICDEEIFGPVATIVKFEKEEEALRMANDCRSGLAAYFFSQDLAQIFRVSRHLEAGMIGVNEGIMSACEIGFGGVKESGLGREGGHYGTEDYLNVKYVCLGGL</sequence>